<dbReference type="OrthoDB" id="9778801at2"/>
<name>A0A2N3RJ43_9XANT</name>
<dbReference type="AlphaFoldDB" id="A0A2N3RJ43"/>
<organism evidence="1 3">
    <name type="scientific">Xanthomonas prunicola</name>
    <dbReference type="NCBI Taxonomy" id="2053930"/>
    <lineage>
        <taxon>Bacteria</taxon>
        <taxon>Pseudomonadati</taxon>
        <taxon>Pseudomonadota</taxon>
        <taxon>Gammaproteobacteria</taxon>
        <taxon>Lysobacterales</taxon>
        <taxon>Lysobacteraceae</taxon>
        <taxon>Xanthomonas</taxon>
    </lineage>
</organism>
<dbReference type="Proteomes" id="UP000233748">
    <property type="component" value="Unassembled WGS sequence"/>
</dbReference>
<evidence type="ECO:0000313" key="1">
    <source>
        <dbReference type="EMBL" id="PKV12514.1"/>
    </source>
</evidence>
<protein>
    <submittedName>
        <fullName evidence="1">DUF1365 domain-containing protein</fullName>
    </submittedName>
</protein>
<comment type="caution">
    <text evidence="1">The sequence shown here is derived from an EMBL/GenBank/DDBJ whole genome shotgun (WGS) entry which is preliminary data.</text>
</comment>
<gene>
    <name evidence="1" type="ORF">XpruCFBP8353_11355</name>
    <name evidence="2" type="ORF">XpruCFBP8354_11355</name>
</gene>
<dbReference type="EMBL" id="PHKV01000003">
    <property type="protein sequence ID" value="PKV12514.1"/>
    <property type="molecule type" value="Genomic_DNA"/>
</dbReference>
<dbReference type="Pfam" id="PF07103">
    <property type="entry name" value="DUF1365"/>
    <property type="match status" value="1"/>
</dbReference>
<reference evidence="3 4" key="1">
    <citation type="submission" date="2017-11" db="EMBL/GenBank/DDBJ databases">
        <title>Xanthomonas prunicola sp. nov., a novel pathogen that affects nectarine (Prunus persica var. nectarine) trees.</title>
        <authorList>
            <person name="Lopez M."/>
            <person name="Lopez-Soriano P."/>
            <person name="Garita-Cambronero J."/>
            <person name="Beltran C."/>
            <person name="Taghouti G."/>
            <person name="Portier P."/>
            <person name="Cubero J."/>
            <person name="Fischer-Le Saux M."/>
            <person name="Marco-Noales E."/>
        </authorList>
    </citation>
    <scope>NUCLEOTIDE SEQUENCE [LARGE SCALE GENOMIC DNA]</scope>
    <source>
        <strain evidence="1 3">CFBP8353</strain>
        <strain evidence="2 4">CFBP8354</strain>
    </source>
</reference>
<dbReference type="EMBL" id="PHKW01000003">
    <property type="protein sequence ID" value="PKV16791.1"/>
    <property type="molecule type" value="Genomic_DNA"/>
</dbReference>
<proteinExistence type="predicted"/>
<sequence>MGLRFPRRRPAQRRGCGARPGSAVVMQLLREAHTDAVPLPPAEGDGAGRVVEPLHSAIYTGWVRHRRFMPKALQFRYRLFLMYLDLSELDQVFAQRWLWSVGRANLAQFRRSDYLGDAHVPLDQAVRDCVQSHTGERPDGAIRLLTHLRYFGHVFNPVSFYYCFDRHDSLRWIVAEITNTPWQQRHTYVLPVAQARTHRDVHAWRFDKRFHVSPFMGMQHRYDWRFNVPDAQLRVHMDVLDAIGDDAGGAIDNSGTRRFDATLVLQRQPLTGRSLARTLLAYPLMTVWVVIAIHWQALRLWLRGNPVHDHPHPPVREPR</sequence>
<keyword evidence="4" id="KW-1185">Reference proteome</keyword>
<evidence type="ECO:0000313" key="3">
    <source>
        <dbReference type="Proteomes" id="UP000233720"/>
    </source>
</evidence>
<dbReference type="InterPro" id="IPR010775">
    <property type="entry name" value="DUF1365"/>
</dbReference>
<evidence type="ECO:0000313" key="4">
    <source>
        <dbReference type="Proteomes" id="UP000233748"/>
    </source>
</evidence>
<dbReference type="PANTHER" id="PTHR33973">
    <property type="entry name" value="OS07G0153300 PROTEIN"/>
    <property type="match status" value="1"/>
</dbReference>
<accession>A0A2N3RJ43</accession>
<dbReference type="Proteomes" id="UP000233720">
    <property type="component" value="Unassembled WGS sequence"/>
</dbReference>
<evidence type="ECO:0000313" key="2">
    <source>
        <dbReference type="EMBL" id="PKV16791.1"/>
    </source>
</evidence>
<dbReference type="PANTHER" id="PTHR33973:SF4">
    <property type="entry name" value="OS07G0153300 PROTEIN"/>
    <property type="match status" value="1"/>
</dbReference>